<dbReference type="EMBL" id="POSP01000004">
    <property type="protein sequence ID" value="PND35972.1"/>
    <property type="molecule type" value="Genomic_DNA"/>
</dbReference>
<sequence length="89" mass="9764">MADIELLATFCNLAAQALDHHMEWVQPQFFGPTDGLPELMHGVSFERNAVGLNHAETALYRVLAAAEPFVQGIGITSGDFEWIFSGSQE</sequence>
<evidence type="ECO:0000313" key="1">
    <source>
        <dbReference type="EMBL" id="PND35972.1"/>
    </source>
</evidence>
<organism evidence="1 3">
    <name type="scientific">Kinneretia aquatilis</name>
    <dbReference type="NCBI Taxonomy" id="2070761"/>
    <lineage>
        <taxon>Bacteria</taxon>
        <taxon>Pseudomonadati</taxon>
        <taxon>Pseudomonadota</taxon>
        <taxon>Betaproteobacteria</taxon>
        <taxon>Burkholderiales</taxon>
        <taxon>Sphaerotilaceae</taxon>
        <taxon>Roseateles</taxon>
    </lineage>
</organism>
<protein>
    <submittedName>
        <fullName evidence="1">Uncharacterized protein</fullName>
    </submittedName>
</protein>
<proteinExistence type="predicted"/>
<dbReference type="AlphaFoldDB" id="A0A2N8KRC2"/>
<dbReference type="EMBL" id="POSP01000001">
    <property type="protein sequence ID" value="PND40421.1"/>
    <property type="molecule type" value="Genomic_DNA"/>
</dbReference>
<dbReference type="Proteomes" id="UP000235916">
    <property type="component" value="Unassembled WGS sequence"/>
</dbReference>
<evidence type="ECO:0000313" key="2">
    <source>
        <dbReference type="EMBL" id="PND40421.1"/>
    </source>
</evidence>
<comment type="caution">
    <text evidence="1">The sequence shown here is derived from an EMBL/GenBank/DDBJ whole genome shotgun (WGS) entry which is preliminary data.</text>
</comment>
<accession>A0A2N8KRC2</accession>
<keyword evidence="3" id="KW-1185">Reference proteome</keyword>
<reference evidence="1 3" key="1">
    <citation type="submission" date="2018-01" db="EMBL/GenBank/DDBJ databases">
        <title>Draft genome sequence of Paucibacter aquatile CR182 isolated from freshwater of the Nakdong River.</title>
        <authorList>
            <person name="Choi A."/>
            <person name="Chung E.J."/>
        </authorList>
    </citation>
    <scope>NUCLEOTIDE SEQUENCE [LARGE SCALE GENOMIC DNA]</scope>
    <source>
        <strain evidence="1 3">CR182</strain>
    </source>
</reference>
<gene>
    <name evidence="2" type="ORF">C1O66_03395</name>
    <name evidence="1" type="ORF">C1O66_19660</name>
</gene>
<evidence type="ECO:0000313" key="3">
    <source>
        <dbReference type="Proteomes" id="UP000235916"/>
    </source>
</evidence>
<name>A0A2N8KRC2_9BURK</name>